<dbReference type="EMBL" id="QAOL01000003">
    <property type="protein sequence ID" value="PTQ87776.1"/>
    <property type="molecule type" value="Genomic_DNA"/>
</dbReference>
<evidence type="ECO:0000313" key="3">
    <source>
        <dbReference type="EMBL" id="SOD18787.1"/>
    </source>
</evidence>
<dbReference type="GO" id="GO:0005886">
    <property type="term" value="C:plasma membrane"/>
    <property type="evidence" value="ECO:0007669"/>
    <property type="project" value="TreeGrafter"/>
</dbReference>
<evidence type="ECO:0008006" key="6">
    <source>
        <dbReference type="Google" id="ProtNLM"/>
    </source>
</evidence>
<evidence type="ECO:0000313" key="2">
    <source>
        <dbReference type="EMBL" id="PTQ87776.1"/>
    </source>
</evidence>
<name>A0A286AAD3_9PROT</name>
<dbReference type="PANTHER" id="PTHR35813">
    <property type="entry name" value="INNER MEMBRANE PROTEIN YBAN"/>
    <property type="match status" value="1"/>
</dbReference>
<protein>
    <recommendedName>
        <fullName evidence="6">Inner membrane protein</fullName>
    </recommendedName>
</protein>
<feature type="transmembrane region" description="Helical" evidence="1">
    <location>
        <begin position="130"/>
        <end position="148"/>
    </location>
</feature>
<dbReference type="Pfam" id="PF04304">
    <property type="entry name" value="DUF454"/>
    <property type="match status" value="1"/>
</dbReference>
<dbReference type="Proteomes" id="UP000244110">
    <property type="component" value="Unassembled WGS sequence"/>
</dbReference>
<feature type="transmembrane region" description="Helical" evidence="1">
    <location>
        <begin position="107"/>
        <end position="124"/>
    </location>
</feature>
<keyword evidence="1" id="KW-1133">Transmembrane helix</keyword>
<feature type="transmembrane region" description="Helical" evidence="1">
    <location>
        <begin position="37"/>
        <end position="70"/>
    </location>
</feature>
<gene>
    <name evidence="2" type="ORF">C8R28_100345</name>
    <name evidence="3" type="ORF">SAMN06297164_1849</name>
</gene>
<dbReference type="PANTHER" id="PTHR35813:SF1">
    <property type="entry name" value="INNER MEMBRANE PROTEIN YBAN"/>
    <property type="match status" value="1"/>
</dbReference>
<keyword evidence="1" id="KW-0812">Transmembrane</keyword>
<accession>A0A286AAD3</accession>
<proteinExistence type="predicted"/>
<organism evidence="3 4">
    <name type="scientific">Nitrosomonas ureae</name>
    <dbReference type="NCBI Taxonomy" id="44577"/>
    <lineage>
        <taxon>Bacteria</taxon>
        <taxon>Pseudomonadati</taxon>
        <taxon>Pseudomonadota</taxon>
        <taxon>Betaproteobacteria</taxon>
        <taxon>Nitrosomonadales</taxon>
        <taxon>Nitrosomonadaceae</taxon>
        <taxon>Nitrosomonas</taxon>
    </lineage>
</organism>
<evidence type="ECO:0000313" key="4">
    <source>
        <dbReference type="Proteomes" id="UP000219335"/>
    </source>
</evidence>
<reference evidence="2 5" key="2">
    <citation type="submission" date="2018-04" db="EMBL/GenBank/DDBJ databases">
        <title>Active sludge and wastewater microbial communities from Klosterneuburg, Austria.</title>
        <authorList>
            <person name="Wagner M."/>
        </authorList>
    </citation>
    <scope>NUCLEOTIDE SEQUENCE [LARGE SCALE GENOMIC DNA]</scope>
    <source>
        <strain evidence="2 5">Nm4</strain>
    </source>
</reference>
<dbReference type="RefSeq" id="WP_097105135.1">
    <property type="nucleotide sequence ID" value="NZ_OCMU01000001.1"/>
</dbReference>
<dbReference type="AlphaFoldDB" id="A0A286AAD3"/>
<evidence type="ECO:0000256" key="1">
    <source>
        <dbReference type="SAM" id="Phobius"/>
    </source>
</evidence>
<dbReference type="Proteomes" id="UP000219335">
    <property type="component" value="Unassembled WGS sequence"/>
</dbReference>
<reference evidence="3 4" key="1">
    <citation type="submission" date="2017-09" db="EMBL/GenBank/DDBJ databases">
        <authorList>
            <person name="Ehlers B."/>
            <person name="Leendertz F.H."/>
        </authorList>
    </citation>
    <scope>NUCLEOTIDE SEQUENCE [LARGE SCALE GENOMIC DNA]</scope>
    <source>
        <strain evidence="3 4">Nm42</strain>
    </source>
</reference>
<dbReference type="InterPro" id="IPR007401">
    <property type="entry name" value="DUF454"/>
</dbReference>
<evidence type="ECO:0000313" key="5">
    <source>
        <dbReference type="Proteomes" id="UP000244110"/>
    </source>
</evidence>
<sequence length="151" mass="17189">MHASEQQKTNQNERKVADKQTVDLLCLHDSPIVRILYLSAGFLALLLGALGAVLPVLPTTPFVLLAAACFARGSERFHRKLLENRIAGPIIREWNIYHSIPHRVKRWVYFLMSLSFGSSILIVPELWQKIMLIGIGSVLAFYIWRIPVREV</sequence>
<keyword evidence="1" id="KW-0472">Membrane</keyword>
<dbReference type="EMBL" id="OCMU01000001">
    <property type="protein sequence ID" value="SOD18787.1"/>
    <property type="molecule type" value="Genomic_DNA"/>
</dbReference>